<feature type="compositionally biased region" description="Pro residues" evidence="2">
    <location>
        <begin position="286"/>
        <end position="302"/>
    </location>
</feature>
<dbReference type="InterPro" id="IPR023780">
    <property type="entry name" value="Chromo_domain"/>
</dbReference>
<evidence type="ECO:0000256" key="2">
    <source>
        <dbReference type="SAM" id="MobiDB-lite"/>
    </source>
</evidence>
<dbReference type="PROSITE" id="PS50013">
    <property type="entry name" value="CHROMO_2"/>
    <property type="match status" value="1"/>
</dbReference>
<evidence type="ECO:0000256" key="1">
    <source>
        <dbReference type="ARBA" id="ARBA00011353"/>
    </source>
</evidence>
<reference evidence="4" key="2">
    <citation type="submission" date="2023-06" db="EMBL/GenBank/DDBJ databases">
        <authorList>
            <consortium name="Lawrence Berkeley National Laboratory"/>
            <person name="Haridas S."/>
            <person name="Hensen N."/>
            <person name="Bonometti L."/>
            <person name="Westerberg I."/>
            <person name="Brannstrom I.O."/>
            <person name="Guillou S."/>
            <person name="Cros-Aarteil S."/>
            <person name="Calhoun S."/>
            <person name="Kuo A."/>
            <person name="Mondo S."/>
            <person name="Pangilinan J."/>
            <person name="Riley R."/>
            <person name="Labutti K."/>
            <person name="Andreopoulos B."/>
            <person name="Lipzen A."/>
            <person name="Chen C."/>
            <person name="Yanf M."/>
            <person name="Daum C."/>
            <person name="Ng V."/>
            <person name="Clum A."/>
            <person name="Steindorff A."/>
            <person name="Ohm R."/>
            <person name="Martin F."/>
            <person name="Silar P."/>
            <person name="Natvig D."/>
            <person name="Lalanne C."/>
            <person name="Gautier V."/>
            <person name="Ament-Velasquez S.L."/>
            <person name="Kruys A."/>
            <person name="Hutchinson M.I."/>
            <person name="Powell A.J."/>
            <person name="Barry K."/>
            <person name="Miller A.N."/>
            <person name="Grigoriev I.V."/>
            <person name="Debuchy R."/>
            <person name="Gladieux P."/>
            <person name="Thoren M.H."/>
            <person name="Johannesson H."/>
        </authorList>
    </citation>
    <scope>NUCLEOTIDE SEQUENCE</scope>
    <source>
        <strain evidence="4">SMH4131-1</strain>
    </source>
</reference>
<comment type="subunit">
    <text evidence="1">Component of the NuA4 histone acetyltransferase complex.</text>
</comment>
<evidence type="ECO:0000313" key="5">
    <source>
        <dbReference type="Proteomes" id="UP001286456"/>
    </source>
</evidence>
<dbReference type="Gene3D" id="2.40.50.40">
    <property type="match status" value="1"/>
</dbReference>
<feature type="compositionally biased region" description="Acidic residues" evidence="2">
    <location>
        <begin position="221"/>
        <end position="233"/>
    </location>
</feature>
<feature type="compositionally biased region" description="Basic and acidic residues" evidence="2">
    <location>
        <begin position="431"/>
        <end position="450"/>
    </location>
</feature>
<dbReference type="EMBL" id="JAUEPO010000001">
    <property type="protein sequence ID" value="KAK3335816.1"/>
    <property type="molecule type" value="Genomic_DNA"/>
</dbReference>
<sequence length="609" mass="67511">MDSKKRPPRLKTKIEVHLPSFRKYARGSVPPPPLPTLVPPRDSTAYIIDQFVLPSIHNTNDSSRRLIYYHIAFTDLPPAAKFLIPCDKVLDYVSPREFEEWEYKNMERMEQERAREAEKLRQHVSHQNASGKIPGRVGRPPKIRPVAETTAAVSLSVATDESYALAKRSTGPSLSTPQKRKLALSLEEEEEEDEEDTGDTDSNQDSDDAAIQRQLFAEVKDSDDDDNAFDSESVDQLAFNRDASVTEPSRGTSLVPPLQLPLQPHQGVPSPRSYHLDSRSSVPVVSIPPPPRNAVPSPTPYHPEPRLAASTIAVPLSGPTSTPARVHPAWARQLQSGTVSPIGPHSQSGNTQPSASSSNAKLAKPHLISQDNTPQARVSSWVALSSTSKAHSSSRTLTPQSSTSVAAHDSTLAFGSALAQPNSSSRKQQSRSKEPKEKQLKPPKKPKLEDQNEVAEDEWVVKELLDERWINENGKKVHKFLVHWEGDWPVGQNPTWEPVENIRDEGLIKKFRKKKKAGLVKMPDKFQPSMLSYMSQTQYSNVAEAFEGDINDQAKDTAASAGVDSDEEYGEELLVAEDVLDFMGKGKPLKPVFKTFDDKLAAYQQTFHS</sequence>
<comment type="caution">
    <text evidence="4">The sequence shown here is derived from an EMBL/GenBank/DDBJ whole genome shotgun (WGS) entry which is preliminary data.</text>
</comment>
<feature type="compositionally biased region" description="Acidic residues" evidence="2">
    <location>
        <begin position="186"/>
        <end position="208"/>
    </location>
</feature>
<name>A0AAE0J2P7_9PEZI</name>
<evidence type="ECO:0000259" key="3">
    <source>
        <dbReference type="PROSITE" id="PS50013"/>
    </source>
</evidence>
<dbReference type="AlphaFoldDB" id="A0AAE0J2P7"/>
<proteinExistence type="predicted"/>
<feature type="region of interest" description="Disordered" evidence="2">
    <location>
        <begin position="166"/>
        <end position="374"/>
    </location>
</feature>
<evidence type="ECO:0000313" key="4">
    <source>
        <dbReference type="EMBL" id="KAK3335816.1"/>
    </source>
</evidence>
<gene>
    <name evidence="4" type="ORF">B0T19DRAFT_19303</name>
</gene>
<dbReference type="GO" id="GO:0006338">
    <property type="term" value="P:chromatin remodeling"/>
    <property type="evidence" value="ECO:0007669"/>
    <property type="project" value="UniProtKB-ARBA"/>
</dbReference>
<reference evidence="4" key="1">
    <citation type="journal article" date="2023" name="Mol. Phylogenet. Evol.">
        <title>Genome-scale phylogeny and comparative genomics of the fungal order Sordariales.</title>
        <authorList>
            <person name="Hensen N."/>
            <person name="Bonometti L."/>
            <person name="Westerberg I."/>
            <person name="Brannstrom I.O."/>
            <person name="Guillou S."/>
            <person name="Cros-Aarteil S."/>
            <person name="Calhoun S."/>
            <person name="Haridas S."/>
            <person name="Kuo A."/>
            <person name="Mondo S."/>
            <person name="Pangilinan J."/>
            <person name="Riley R."/>
            <person name="LaButti K."/>
            <person name="Andreopoulos B."/>
            <person name="Lipzen A."/>
            <person name="Chen C."/>
            <person name="Yan M."/>
            <person name="Daum C."/>
            <person name="Ng V."/>
            <person name="Clum A."/>
            <person name="Steindorff A."/>
            <person name="Ohm R.A."/>
            <person name="Martin F."/>
            <person name="Silar P."/>
            <person name="Natvig D.O."/>
            <person name="Lalanne C."/>
            <person name="Gautier V."/>
            <person name="Ament-Velasquez S.L."/>
            <person name="Kruys A."/>
            <person name="Hutchinson M.I."/>
            <person name="Powell A.J."/>
            <person name="Barry K."/>
            <person name="Miller A.N."/>
            <person name="Grigoriev I.V."/>
            <person name="Debuchy R."/>
            <person name="Gladieux P."/>
            <person name="Hiltunen Thoren M."/>
            <person name="Johannesson H."/>
        </authorList>
    </citation>
    <scope>NUCLEOTIDE SEQUENCE</scope>
    <source>
        <strain evidence="4">SMH4131-1</strain>
    </source>
</reference>
<protein>
    <recommendedName>
        <fullName evidence="3">Chromo domain-containing protein</fullName>
    </recommendedName>
</protein>
<dbReference type="SUPFAM" id="SSF54160">
    <property type="entry name" value="Chromo domain-like"/>
    <property type="match status" value="1"/>
</dbReference>
<dbReference type="Pfam" id="PF00385">
    <property type="entry name" value="Chromo"/>
    <property type="match status" value="1"/>
</dbReference>
<dbReference type="InterPro" id="IPR016197">
    <property type="entry name" value="Chromo-like_dom_sf"/>
</dbReference>
<feature type="region of interest" description="Disordered" evidence="2">
    <location>
        <begin position="415"/>
        <end position="454"/>
    </location>
</feature>
<dbReference type="Proteomes" id="UP001286456">
    <property type="component" value="Unassembled WGS sequence"/>
</dbReference>
<dbReference type="SMART" id="SM00298">
    <property type="entry name" value="CHROMO"/>
    <property type="match status" value="1"/>
</dbReference>
<feature type="compositionally biased region" description="Low complexity" evidence="2">
    <location>
        <begin position="254"/>
        <end position="264"/>
    </location>
</feature>
<feature type="compositionally biased region" description="Polar residues" evidence="2">
    <location>
        <begin position="333"/>
        <end position="360"/>
    </location>
</feature>
<feature type="domain" description="Chromo" evidence="3">
    <location>
        <begin position="459"/>
        <end position="523"/>
    </location>
</feature>
<feature type="region of interest" description="Disordered" evidence="2">
    <location>
        <begin position="113"/>
        <end position="142"/>
    </location>
</feature>
<keyword evidence="5" id="KW-1185">Reference proteome</keyword>
<organism evidence="4 5">
    <name type="scientific">Cercophora scortea</name>
    <dbReference type="NCBI Taxonomy" id="314031"/>
    <lineage>
        <taxon>Eukaryota</taxon>
        <taxon>Fungi</taxon>
        <taxon>Dikarya</taxon>
        <taxon>Ascomycota</taxon>
        <taxon>Pezizomycotina</taxon>
        <taxon>Sordariomycetes</taxon>
        <taxon>Sordariomycetidae</taxon>
        <taxon>Sordariales</taxon>
        <taxon>Lasiosphaeriaceae</taxon>
        <taxon>Cercophora</taxon>
    </lineage>
</organism>
<accession>A0AAE0J2P7</accession>
<dbReference type="InterPro" id="IPR000953">
    <property type="entry name" value="Chromo/chromo_shadow_dom"/>
</dbReference>